<evidence type="ECO:0000313" key="4">
    <source>
        <dbReference type="EMBL" id="KAJ9137426.1"/>
    </source>
</evidence>
<dbReference type="PANTHER" id="PTHR47785">
    <property type="entry name" value="ZN(II)2CYS6 TRANSCRIPTION FACTOR (EUROFUNG)-RELATED-RELATED"/>
    <property type="match status" value="1"/>
</dbReference>
<feature type="region of interest" description="Disordered" evidence="2">
    <location>
        <begin position="341"/>
        <end position="375"/>
    </location>
</feature>
<feature type="region of interest" description="Disordered" evidence="2">
    <location>
        <begin position="1009"/>
        <end position="1041"/>
    </location>
</feature>
<organism evidence="4 5">
    <name type="scientific">Coniochaeta hoffmannii</name>
    <dbReference type="NCBI Taxonomy" id="91930"/>
    <lineage>
        <taxon>Eukaryota</taxon>
        <taxon>Fungi</taxon>
        <taxon>Dikarya</taxon>
        <taxon>Ascomycota</taxon>
        <taxon>Pezizomycotina</taxon>
        <taxon>Sordariomycetes</taxon>
        <taxon>Sordariomycetidae</taxon>
        <taxon>Coniochaetales</taxon>
        <taxon>Coniochaetaceae</taxon>
        <taxon>Coniochaeta</taxon>
    </lineage>
</organism>
<feature type="compositionally biased region" description="Pro residues" evidence="2">
    <location>
        <begin position="1031"/>
        <end position="1041"/>
    </location>
</feature>
<evidence type="ECO:0000259" key="3">
    <source>
        <dbReference type="PROSITE" id="PS50048"/>
    </source>
</evidence>
<dbReference type="GO" id="GO:0008270">
    <property type="term" value="F:zinc ion binding"/>
    <property type="evidence" value="ECO:0007669"/>
    <property type="project" value="InterPro"/>
</dbReference>
<feature type="region of interest" description="Disordered" evidence="2">
    <location>
        <begin position="1"/>
        <end position="84"/>
    </location>
</feature>
<sequence>MVKPDPGDDPLPQLRRPHSTGNAPEALPATPHSSLPLPTHPPPPPPQALPEDRRHMSYEAGPQPPLYRQNSYPAPPQTPIAHGTPYEYGPSYGPSHHEMAQYAIPIAASGKRKAQRASQACDSCRQLKAKCDETKPCKSCREKKLECKYRDPAPKAQDKVSADILDAIGDLRGDIRAVAEQSMAQFLRVLRVQTKMASHMGLSMEALLEDDDDRHPIPGPAEGALSYSPENVTNSTEMEVEGQQQGDLKVEAELEPQMAASQAMDTLRELAKDEEMDDEPPGPPVAPGQPAIPLNHTTLASMLLKWKPINNLVRHHLAREGIKYEDEFPIQQEERRGLLRLFGRGEGQGNTTGERESSVDQGSWEGYDDFSDTSAPSPADCWGTVGALTPPVARDSRGPTNVPTLDFSESTVWKYVQSYEDNIQNMHPLILRKELHAMVRLFLVHVNQTTAKRLNKHAGFADGRDHSVPQYSDIGTKRKRSPGVDDSDTPPGVSPVSTKPLKPIIDRSIQNALVLLVLALGKICLWREKIPEILPVSDPSQGSPVIRNGHPLSPIQGSPPAYAPMPFSSALPSPKDFSGSRRGSFQSGTNVLPKIVPVIKRNLDVIPGLDYFATATDILGGQLAGTTMKHVYAHILAGLYHGQLGRVLESYAHIRQAGYALQTKMRPHLDRLSKLNSQFQATPGQESVIKSLKDNQIVYAFWSCLQLESDIIAELPLPQSGILAFEENIPYPNQYLASLHGFDPRVLSSFSAQLYLRKNLNQIHQMLYDPSKPHQGPLPQLPLSNAEFDIFSHIEAALDLKFVPPEFKFELDDPPAADILSARLRAKYWGARVITFRPFIRQVLQFSENRSALNAPSPISGDFRSEIAVPVIGPEATTESDIDPKVIQNAEKGVQALIQSTKAFHGLGAQRFIITNVFGTAHAQWGNLLVLSAAYRDPILNRFIPEGTLRYLLSKTISFFKTVSHATSALSIDMRILQGLERELFYPRVDNAGPNSSFSSTTTSDTLTLAPMVSSTPGAMQAPSAPRDNILPPPPLMRQPS</sequence>
<dbReference type="SMART" id="SM00066">
    <property type="entry name" value="GAL4"/>
    <property type="match status" value="1"/>
</dbReference>
<keyword evidence="1" id="KW-0539">Nucleus</keyword>
<feature type="region of interest" description="Disordered" evidence="2">
    <location>
        <begin position="457"/>
        <end position="499"/>
    </location>
</feature>
<dbReference type="InterPro" id="IPR036864">
    <property type="entry name" value="Zn2-C6_fun-type_DNA-bd_sf"/>
</dbReference>
<dbReference type="SUPFAM" id="SSF57701">
    <property type="entry name" value="Zn2/Cys6 DNA-binding domain"/>
    <property type="match status" value="1"/>
</dbReference>
<reference evidence="4" key="1">
    <citation type="submission" date="2022-07" db="EMBL/GenBank/DDBJ databases">
        <title>Fungi with potential for degradation of polypropylene.</title>
        <authorList>
            <person name="Gostincar C."/>
        </authorList>
    </citation>
    <scope>NUCLEOTIDE SEQUENCE</scope>
    <source>
        <strain evidence="4">EXF-13287</strain>
    </source>
</reference>
<dbReference type="InterPro" id="IPR053181">
    <property type="entry name" value="EcdB-like_regulator"/>
</dbReference>
<keyword evidence="5" id="KW-1185">Reference proteome</keyword>
<feature type="domain" description="Zn(2)-C6 fungal-type" evidence="3">
    <location>
        <begin position="120"/>
        <end position="149"/>
    </location>
</feature>
<dbReference type="Gene3D" id="4.10.240.10">
    <property type="entry name" value="Zn(2)-C6 fungal-type DNA-binding domain"/>
    <property type="match status" value="1"/>
</dbReference>
<evidence type="ECO:0000256" key="1">
    <source>
        <dbReference type="ARBA" id="ARBA00023242"/>
    </source>
</evidence>
<evidence type="ECO:0000256" key="2">
    <source>
        <dbReference type="SAM" id="MobiDB-lite"/>
    </source>
</evidence>
<dbReference type="PROSITE" id="PS50048">
    <property type="entry name" value="ZN2_CY6_FUNGAL_2"/>
    <property type="match status" value="1"/>
</dbReference>
<dbReference type="PANTHER" id="PTHR47785:SF4">
    <property type="entry name" value="ZN(II)2CYS6 TRANSCRIPTION FACTOR (EUROFUNG)"/>
    <property type="match status" value="1"/>
</dbReference>
<dbReference type="PROSITE" id="PS00463">
    <property type="entry name" value="ZN2_CY6_FUNGAL_1"/>
    <property type="match status" value="1"/>
</dbReference>
<name>A0AA38RNQ5_9PEZI</name>
<dbReference type="AlphaFoldDB" id="A0AA38RNQ5"/>
<dbReference type="InterPro" id="IPR001138">
    <property type="entry name" value="Zn2Cys6_DnaBD"/>
</dbReference>
<protein>
    <submittedName>
        <fullName evidence="4">C6 zinc finger domain-containing protein</fullName>
    </submittedName>
</protein>
<dbReference type="Proteomes" id="UP001174691">
    <property type="component" value="Unassembled WGS sequence"/>
</dbReference>
<dbReference type="GO" id="GO:0000981">
    <property type="term" value="F:DNA-binding transcription factor activity, RNA polymerase II-specific"/>
    <property type="evidence" value="ECO:0007669"/>
    <property type="project" value="InterPro"/>
</dbReference>
<dbReference type="EMBL" id="JANBVN010000159">
    <property type="protein sequence ID" value="KAJ9137426.1"/>
    <property type="molecule type" value="Genomic_DNA"/>
</dbReference>
<feature type="region of interest" description="Disordered" evidence="2">
    <location>
        <begin position="210"/>
        <end position="244"/>
    </location>
</feature>
<proteinExistence type="predicted"/>
<feature type="compositionally biased region" description="Polar residues" evidence="2">
    <location>
        <begin position="228"/>
        <end position="244"/>
    </location>
</feature>
<dbReference type="Pfam" id="PF00172">
    <property type="entry name" value="Zn_clus"/>
    <property type="match status" value="1"/>
</dbReference>
<gene>
    <name evidence="4" type="ORF">NKR19_g8192</name>
</gene>
<evidence type="ECO:0000313" key="5">
    <source>
        <dbReference type="Proteomes" id="UP001174691"/>
    </source>
</evidence>
<comment type="caution">
    <text evidence="4">The sequence shown here is derived from an EMBL/GenBank/DDBJ whole genome shotgun (WGS) entry which is preliminary data.</text>
</comment>
<dbReference type="CDD" id="cd00067">
    <property type="entry name" value="GAL4"/>
    <property type="match status" value="1"/>
</dbReference>
<accession>A0AA38RNQ5</accession>
<feature type="region of interest" description="Disordered" evidence="2">
    <location>
        <begin position="272"/>
        <end position="291"/>
    </location>
</feature>
<feature type="compositionally biased region" description="Pro residues" evidence="2">
    <location>
        <begin position="38"/>
        <end position="48"/>
    </location>
</feature>